<organism evidence="2 3">
    <name type="scientific">Pseudovibrio axinellae</name>
    <dbReference type="NCBI Taxonomy" id="989403"/>
    <lineage>
        <taxon>Bacteria</taxon>
        <taxon>Pseudomonadati</taxon>
        <taxon>Pseudomonadota</taxon>
        <taxon>Alphaproteobacteria</taxon>
        <taxon>Hyphomicrobiales</taxon>
        <taxon>Stappiaceae</taxon>
        <taxon>Pseudovibrio</taxon>
    </lineage>
</organism>
<dbReference type="Proteomes" id="UP000076577">
    <property type="component" value="Unassembled WGS sequence"/>
</dbReference>
<dbReference type="InterPro" id="IPR053144">
    <property type="entry name" value="Acetyltransferase_Butenolide"/>
</dbReference>
<dbReference type="Gene3D" id="3.40.630.30">
    <property type="match status" value="1"/>
</dbReference>
<accession>A0A166AQQ3</accession>
<proteinExistence type="predicted"/>
<dbReference type="Pfam" id="PF00583">
    <property type="entry name" value="Acetyltransf_1"/>
    <property type="match status" value="1"/>
</dbReference>
<dbReference type="AlphaFoldDB" id="A0A166AQQ3"/>
<evidence type="ECO:0000259" key="1">
    <source>
        <dbReference type="PROSITE" id="PS51186"/>
    </source>
</evidence>
<keyword evidence="2" id="KW-0808">Transferase</keyword>
<sequence>MEHSQSFLISADKSKLQRDVIYKFLSEKAYWRKDLEPNIFDKAIDNSMCFGVYAQTGEQVGFARIVTDKSTFAYLCDVFILPAYRGKGLGKQLMKAIEAYPGLVDLQHVMLSTEDAQELYRQFGFSEIKAPQNLMEYHKKHP</sequence>
<protein>
    <submittedName>
        <fullName evidence="2">Putative acetyltransferase</fullName>
    </submittedName>
</protein>
<dbReference type="PATRIC" id="fig|989403.3.peg.773"/>
<evidence type="ECO:0000313" key="3">
    <source>
        <dbReference type="Proteomes" id="UP000076577"/>
    </source>
</evidence>
<name>A0A166AQQ3_9HYPH</name>
<dbReference type="PANTHER" id="PTHR43233:SF1">
    <property type="entry name" value="FAMILY N-ACETYLTRANSFERASE, PUTATIVE (AFU_ORTHOLOGUE AFUA_6G03350)-RELATED"/>
    <property type="match status" value="1"/>
</dbReference>
<keyword evidence="3" id="KW-1185">Reference proteome</keyword>
<dbReference type="RefSeq" id="WP_068002300.1">
    <property type="nucleotide sequence ID" value="NZ_FOFM01000006.1"/>
</dbReference>
<gene>
    <name evidence="2" type="ORF">PsAD2_00729</name>
</gene>
<dbReference type="PROSITE" id="PS51186">
    <property type="entry name" value="GNAT"/>
    <property type="match status" value="1"/>
</dbReference>
<dbReference type="CDD" id="cd04301">
    <property type="entry name" value="NAT_SF"/>
    <property type="match status" value="1"/>
</dbReference>
<dbReference type="InterPro" id="IPR016181">
    <property type="entry name" value="Acyl_CoA_acyltransferase"/>
</dbReference>
<reference evidence="2 3" key="1">
    <citation type="journal article" date="2016" name="Front. Microbiol.">
        <title>Comparative Genomic Analysis Reveals a Diverse Repertoire of Genes Involved in Prokaryote-Eukaryote Interactions within the Pseudovibrio Genus.</title>
        <authorList>
            <person name="Romano S."/>
            <person name="Fernandez-Guerra A."/>
            <person name="Reen F.J."/>
            <person name="Glockner F.O."/>
            <person name="Crowley S.P."/>
            <person name="O'Sullivan O."/>
            <person name="Cotter P.D."/>
            <person name="Adams C."/>
            <person name="Dobson A.D."/>
            <person name="O'Gara F."/>
        </authorList>
    </citation>
    <scope>NUCLEOTIDE SEQUENCE [LARGE SCALE GENOMIC DNA]</scope>
    <source>
        <strain evidence="2 3">Ad2</strain>
    </source>
</reference>
<dbReference type="GO" id="GO:0016747">
    <property type="term" value="F:acyltransferase activity, transferring groups other than amino-acyl groups"/>
    <property type="evidence" value="ECO:0007669"/>
    <property type="project" value="InterPro"/>
</dbReference>
<dbReference type="PANTHER" id="PTHR43233">
    <property type="entry name" value="FAMILY N-ACETYLTRANSFERASE, PUTATIVE (AFU_ORTHOLOGUE AFUA_6G03350)-RELATED"/>
    <property type="match status" value="1"/>
</dbReference>
<comment type="caution">
    <text evidence="2">The sequence shown here is derived from an EMBL/GenBank/DDBJ whole genome shotgun (WGS) entry which is preliminary data.</text>
</comment>
<dbReference type="EMBL" id="LMCB01000004">
    <property type="protein sequence ID" value="KZL21435.1"/>
    <property type="molecule type" value="Genomic_DNA"/>
</dbReference>
<evidence type="ECO:0000313" key="2">
    <source>
        <dbReference type="EMBL" id="KZL21435.1"/>
    </source>
</evidence>
<dbReference type="STRING" id="989403.SAMN05421798_1061"/>
<dbReference type="OrthoDB" id="9797456at2"/>
<dbReference type="SUPFAM" id="SSF55729">
    <property type="entry name" value="Acyl-CoA N-acyltransferases (Nat)"/>
    <property type="match status" value="1"/>
</dbReference>
<feature type="domain" description="N-acetyltransferase" evidence="1">
    <location>
        <begin position="1"/>
        <end position="142"/>
    </location>
</feature>
<dbReference type="InterPro" id="IPR000182">
    <property type="entry name" value="GNAT_dom"/>
</dbReference>